<feature type="transmembrane region" description="Helical" evidence="2">
    <location>
        <begin position="80"/>
        <end position="99"/>
    </location>
</feature>
<keyword evidence="2" id="KW-0472">Membrane</keyword>
<feature type="transmembrane region" description="Helical" evidence="2">
    <location>
        <begin position="218"/>
        <end position="238"/>
    </location>
</feature>
<evidence type="ECO:0000256" key="2">
    <source>
        <dbReference type="SAM" id="Phobius"/>
    </source>
</evidence>
<dbReference type="Proteomes" id="UP000678393">
    <property type="component" value="Unassembled WGS sequence"/>
</dbReference>
<dbReference type="PANTHER" id="PTHR38553">
    <property type="entry name" value="PROTEIN CBG19621"/>
    <property type="match status" value="1"/>
</dbReference>
<keyword evidence="2" id="KW-0812">Transmembrane</keyword>
<comment type="caution">
    <text evidence="3">The sequence shown here is derived from an EMBL/GenBank/DDBJ whole genome shotgun (WGS) entry which is preliminary data.</text>
</comment>
<dbReference type="EMBL" id="CAJHNH020002017">
    <property type="protein sequence ID" value="CAG5125312.1"/>
    <property type="molecule type" value="Genomic_DNA"/>
</dbReference>
<feature type="transmembrane region" description="Helical" evidence="2">
    <location>
        <begin position="111"/>
        <end position="129"/>
    </location>
</feature>
<gene>
    <name evidence="3" type="ORF">CUNI_LOCUS10870</name>
</gene>
<keyword evidence="2" id="KW-1133">Transmembrane helix</keyword>
<keyword evidence="4" id="KW-1185">Reference proteome</keyword>
<feature type="compositionally biased region" description="Polar residues" evidence="1">
    <location>
        <begin position="399"/>
        <end position="408"/>
    </location>
</feature>
<dbReference type="PANTHER" id="PTHR38553:SF1">
    <property type="entry name" value="G PROTEIN-COUPLED RECEPTOR"/>
    <property type="match status" value="1"/>
</dbReference>
<feature type="region of interest" description="Disordered" evidence="1">
    <location>
        <begin position="366"/>
        <end position="429"/>
    </location>
</feature>
<dbReference type="OrthoDB" id="5818871at2759"/>
<feature type="transmembrane region" description="Helical" evidence="2">
    <location>
        <begin position="258"/>
        <end position="283"/>
    </location>
</feature>
<organism evidence="3 4">
    <name type="scientific">Candidula unifasciata</name>
    <dbReference type="NCBI Taxonomy" id="100452"/>
    <lineage>
        <taxon>Eukaryota</taxon>
        <taxon>Metazoa</taxon>
        <taxon>Spiralia</taxon>
        <taxon>Lophotrochozoa</taxon>
        <taxon>Mollusca</taxon>
        <taxon>Gastropoda</taxon>
        <taxon>Heterobranchia</taxon>
        <taxon>Euthyneura</taxon>
        <taxon>Panpulmonata</taxon>
        <taxon>Eupulmonata</taxon>
        <taxon>Stylommatophora</taxon>
        <taxon>Helicina</taxon>
        <taxon>Helicoidea</taxon>
        <taxon>Geomitridae</taxon>
        <taxon>Candidula</taxon>
    </lineage>
</organism>
<evidence type="ECO:0000313" key="3">
    <source>
        <dbReference type="EMBL" id="CAG5125312.1"/>
    </source>
</evidence>
<reference evidence="3" key="1">
    <citation type="submission" date="2021-04" db="EMBL/GenBank/DDBJ databases">
        <authorList>
            <consortium name="Molecular Ecology Group"/>
        </authorList>
    </citation>
    <scope>NUCLEOTIDE SEQUENCE</scope>
</reference>
<feature type="compositionally biased region" description="Basic and acidic residues" evidence="1">
    <location>
        <begin position="366"/>
        <end position="378"/>
    </location>
</feature>
<protein>
    <recommendedName>
        <fullName evidence="5">Transmembrane protein</fullName>
    </recommendedName>
</protein>
<dbReference type="AlphaFoldDB" id="A0A8S3ZE54"/>
<name>A0A8S3ZE54_9EUPU</name>
<accession>A0A8S3ZE54</accession>
<evidence type="ECO:0000313" key="4">
    <source>
        <dbReference type="Proteomes" id="UP000678393"/>
    </source>
</evidence>
<feature type="transmembrane region" description="Helical" evidence="2">
    <location>
        <begin position="50"/>
        <end position="68"/>
    </location>
</feature>
<sequence length="429" mass="48354">MKQVVESYESGEGGDGFSLLLNITNMTVVNIMENSCLQNFETVACVRSCVLAVMAILTAVLCVIKLIRLHTAHHPSCHQYVIFYAAALECATGGVHWIFWNVPQLDFLLQYIKLLQVLIMCHYYITLAIRALRKENMADRFMYPFLCVAVLYFTIMTSLGIYYTESTHVECIAPYWLALSVVEFLIVQVFTVSAFYITRRLNEISTLDSVRWSQKRDLWCIVVVFELSAFGTFIYDLTMQILGDRESGCSAIFSYQQVVYSPALISLMILKLLLPIWVMLVVFQPHVTVSEKDDVLAAYSEEGQTYGSIFSDDQAYRQLYHPGENFIYSTPISPPSGSPMMYDAALPAYAYANPSLVRSSLQPIAEEHAEEKQEKAKAVDGTNVNADKPKPPPAEEVTPQKTKAQGQFQRGKFITRIITKSSKGDGDNF</sequence>
<evidence type="ECO:0008006" key="5">
    <source>
        <dbReference type="Google" id="ProtNLM"/>
    </source>
</evidence>
<feature type="transmembrane region" description="Helical" evidence="2">
    <location>
        <begin position="141"/>
        <end position="163"/>
    </location>
</feature>
<feature type="transmembrane region" description="Helical" evidence="2">
    <location>
        <begin position="175"/>
        <end position="197"/>
    </location>
</feature>
<evidence type="ECO:0000256" key="1">
    <source>
        <dbReference type="SAM" id="MobiDB-lite"/>
    </source>
</evidence>
<proteinExistence type="predicted"/>